<dbReference type="EMBL" id="KB031148">
    <property type="protein sequence ID" value="ELK02151.1"/>
    <property type="molecule type" value="Genomic_DNA"/>
</dbReference>
<proteinExistence type="predicted"/>
<gene>
    <name evidence="2" type="ORF">PAL_GLEAN10015164</name>
</gene>
<reference evidence="3" key="1">
    <citation type="journal article" date="2013" name="Science">
        <title>Comparative analysis of bat genomes provides insight into the evolution of flight and immunity.</title>
        <authorList>
            <person name="Zhang G."/>
            <person name="Cowled C."/>
            <person name="Shi Z."/>
            <person name="Huang Z."/>
            <person name="Bishop-Lilly K.A."/>
            <person name="Fang X."/>
            <person name="Wynne J.W."/>
            <person name="Xiong Z."/>
            <person name="Baker M.L."/>
            <person name="Zhao W."/>
            <person name="Tachedjian M."/>
            <person name="Zhu Y."/>
            <person name="Zhou P."/>
            <person name="Jiang X."/>
            <person name="Ng J."/>
            <person name="Yang L."/>
            <person name="Wu L."/>
            <person name="Xiao J."/>
            <person name="Feng Y."/>
            <person name="Chen Y."/>
            <person name="Sun X."/>
            <person name="Zhang Y."/>
            <person name="Marsh G.A."/>
            <person name="Crameri G."/>
            <person name="Broder C.C."/>
            <person name="Frey K.G."/>
            <person name="Wang L.F."/>
            <person name="Wang J."/>
        </authorList>
    </citation>
    <scope>NUCLEOTIDE SEQUENCE [LARGE SCALE GENOMIC DNA]</scope>
</reference>
<sequence length="94" mass="10095">MQSPLPWSARWHLRAPEPAAAHTAGGMARRPGEAANGRLREKAGPSPPGLPPSRAALEDSRFEIARRQRRQQCQGLPRPKGGRDPGGPHAPEGL</sequence>
<dbReference type="AlphaFoldDB" id="L5JUI5"/>
<evidence type="ECO:0000313" key="3">
    <source>
        <dbReference type="Proteomes" id="UP000010552"/>
    </source>
</evidence>
<evidence type="ECO:0000313" key="2">
    <source>
        <dbReference type="EMBL" id="ELK02151.1"/>
    </source>
</evidence>
<name>L5JUI5_PTEAL</name>
<accession>L5JUI5</accession>
<evidence type="ECO:0000256" key="1">
    <source>
        <dbReference type="SAM" id="MobiDB-lite"/>
    </source>
</evidence>
<feature type="region of interest" description="Disordered" evidence="1">
    <location>
        <begin position="67"/>
        <end position="94"/>
    </location>
</feature>
<feature type="region of interest" description="Disordered" evidence="1">
    <location>
        <begin position="1"/>
        <end position="55"/>
    </location>
</feature>
<protein>
    <submittedName>
        <fullName evidence="2">Uncharacterized protein</fullName>
    </submittedName>
</protein>
<keyword evidence="3" id="KW-1185">Reference proteome</keyword>
<dbReference type="Proteomes" id="UP000010552">
    <property type="component" value="Unassembled WGS sequence"/>
</dbReference>
<organism evidence="2 3">
    <name type="scientific">Pteropus alecto</name>
    <name type="common">Black flying fox</name>
    <dbReference type="NCBI Taxonomy" id="9402"/>
    <lineage>
        <taxon>Eukaryota</taxon>
        <taxon>Metazoa</taxon>
        <taxon>Chordata</taxon>
        <taxon>Craniata</taxon>
        <taxon>Vertebrata</taxon>
        <taxon>Euteleostomi</taxon>
        <taxon>Mammalia</taxon>
        <taxon>Eutheria</taxon>
        <taxon>Laurasiatheria</taxon>
        <taxon>Chiroptera</taxon>
        <taxon>Yinpterochiroptera</taxon>
        <taxon>Pteropodoidea</taxon>
        <taxon>Pteropodidae</taxon>
        <taxon>Pteropodinae</taxon>
        <taxon>Pteropus</taxon>
    </lineage>
</organism>
<dbReference type="InParanoid" id="L5JUI5"/>